<gene>
    <name evidence="3" type="ORF">Fmac_010826</name>
</gene>
<proteinExistence type="predicted"/>
<dbReference type="PANTHER" id="PTHR46153:SF2">
    <property type="entry name" value="ACYL CARRIER PROTEIN"/>
    <property type="match status" value="1"/>
</dbReference>
<evidence type="ECO:0000256" key="1">
    <source>
        <dbReference type="SAM" id="MobiDB-lite"/>
    </source>
</evidence>
<protein>
    <recommendedName>
        <fullName evidence="2">Carrier domain-containing protein</fullName>
    </recommendedName>
</protein>
<dbReference type="InterPro" id="IPR036736">
    <property type="entry name" value="ACP-like_sf"/>
</dbReference>
<name>A0ABD1MMS6_9FABA</name>
<reference evidence="3 4" key="1">
    <citation type="submission" date="2024-08" db="EMBL/GenBank/DDBJ databases">
        <title>Insights into the chromosomal genome structure of Flemingia macrophylla.</title>
        <authorList>
            <person name="Ding Y."/>
            <person name="Zhao Y."/>
            <person name="Bi W."/>
            <person name="Wu M."/>
            <person name="Zhao G."/>
            <person name="Gong Y."/>
            <person name="Li W."/>
            <person name="Zhang P."/>
        </authorList>
    </citation>
    <scope>NUCLEOTIDE SEQUENCE [LARGE SCALE GENOMIC DNA]</scope>
    <source>
        <strain evidence="3">DYQJB</strain>
        <tissue evidence="3">Leaf</tissue>
    </source>
</reference>
<feature type="compositionally biased region" description="Basic residues" evidence="1">
    <location>
        <begin position="1"/>
        <end position="25"/>
    </location>
</feature>
<evidence type="ECO:0000313" key="4">
    <source>
        <dbReference type="Proteomes" id="UP001603857"/>
    </source>
</evidence>
<keyword evidence="4" id="KW-1185">Reference proteome</keyword>
<evidence type="ECO:0000313" key="3">
    <source>
        <dbReference type="EMBL" id="KAL2336380.1"/>
    </source>
</evidence>
<dbReference type="PROSITE" id="PS50075">
    <property type="entry name" value="CARRIER"/>
    <property type="match status" value="1"/>
</dbReference>
<accession>A0ABD1MMS6</accession>
<evidence type="ECO:0000259" key="2">
    <source>
        <dbReference type="PROSITE" id="PS50075"/>
    </source>
</evidence>
<dbReference type="Pfam" id="PF00550">
    <property type="entry name" value="PP-binding"/>
    <property type="match status" value="1"/>
</dbReference>
<dbReference type="PANTHER" id="PTHR46153">
    <property type="entry name" value="ACYL CARRIER PROTEIN"/>
    <property type="match status" value="1"/>
</dbReference>
<dbReference type="InterPro" id="IPR044813">
    <property type="entry name" value="ACP_chloroplastic"/>
</dbReference>
<comment type="caution">
    <text evidence="3">The sequence shown here is derived from an EMBL/GenBank/DDBJ whole genome shotgun (WGS) entry which is preliminary data.</text>
</comment>
<dbReference type="SUPFAM" id="SSF47336">
    <property type="entry name" value="ACP-like"/>
    <property type="match status" value="1"/>
</dbReference>
<dbReference type="Gene3D" id="1.10.1200.10">
    <property type="entry name" value="ACP-like"/>
    <property type="match status" value="1"/>
</dbReference>
<feature type="region of interest" description="Disordered" evidence="1">
    <location>
        <begin position="1"/>
        <end position="62"/>
    </location>
</feature>
<feature type="domain" description="Carrier" evidence="2">
    <location>
        <begin position="34"/>
        <end position="89"/>
    </location>
</feature>
<dbReference type="EMBL" id="JBGMDY010000004">
    <property type="protein sequence ID" value="KAL2336380.1"/>
    <property type="molecule type" value="Genomic_DNA"/>
</dbReference>
<sequence>MEHANGRRGKWKKHQRRAKQSSRGKKMGERKWREKRRKRGENTSAKQISIDETTMTPQTKFSDLGADSLDTVEIMLTLEEKFEISIGER</sequence>
<dbReference type="InterPro" id="IPR009081">
    <property type="entry name" value="PP-bd_ACP"/>
</dbReference>
<organism evidence="3 4">
    <name type="scientific">Flemingia macrophylla</name>
    <dbReference type="NCBI Taxonomy" id="520843"/>
    <lineage>
        <taxon>Eukaryota</taxon>
        <taxon>Viridiplantae</taxon>
        <taxon>Streptophyta</taxon>
        <taxon>Embryophyta</taxon>
        <taxon>Tracheophyta</taxon>
        <taxon>Spermatophyta</taxon>
        <taxon>Magnoliopsida</taxon>
        <taxon>eudicotyledons</taxon>
        <taxon>Gunneridae</taxon>
        <taxon>Pentapetalae</taxon>
        <taxon>rosids</taxon>
        <taxon>fabids</taxon>
        <taxon>Fabales</taxon>
        <taxon>Fabaceae</taxon>
        <taxon>Papilionoideae</taxon>
        <taxon>50 kb inversion clade</taxon>
        <taxon>NPAAA clade</taxon>
        <taxon>indigoferoid/millettioid clade</taxon>
        <taxon>Phaseoleae</taxon>
        <taxon>Flemingia</taxon>
    </lineage>
</organism>
<dbReference type="Proteomes" id="UP001603857">
    <property type="component" value="Unassembled WGS sequence"/>
</dbReference>
<dbReference type="AlphaFoldDB" id="A0ABD1MMS6"/>
<feature type="compositionally biased region" description="Polar residues" evidence="1">
    <location>
        <begin position="42"/>
        <end position="61"/>
    </location>
</feature>